<evidence type="ECO:0000313" key="2">
    <source>
        <dbReference type="Proteomes" id="UP000190460"/>
    </source>
</evidence>
<proteinExistence type="predicted"/>
<name>A0A1T4XG94_9GAMM</name>
<protein>
    <submittedName>
        <fullName evidence="1">Uncharacterized protein</fullName>
    </submittedName>
</protein>
<evidence type="ECO:0000313" key="1">
    <source>
        <dbReference type="EMBL" id="SKA88566.1"/>
    </source>
</evidence>
<keyword evidence="2" id="KW-1185">Reference proteome</keyword>
<dbReference type="STRING" id="92487.SAMN02745130_02963"/>
<reference evidence="1 2" key="1">
    <citation type="submission" date="2017-02" db="EMBL/GenBank/DDBJ databases">
        <authorList>
            <person name="Peterson S.W."/>
        </authorList>
    </citation>
    <scope>NUCLEOTIDE SEQUENCE [LARGE SCALE GENOMIC DNA]</scope>
    <source>
        <strain evidence="1 2">ATCC 49788</strain>
    </source>
</reference>
<dbReference type="AlphaFoldDB" id="A0A1T4XG94"/>
<accession>A0A1T4XG94</accession>
<organism evidence="1 2">
    <name type="scientific">Thiothrix eikelboomii</name>
    <dbReference type="NCBI Taxonomy" id="92487"/>
    <lineage>
        <taxon>Bacteria</taxon>
        <taxon>Pseudomonadati</taxon>
        <taxon>Pseudomonadota</taxon>
        <taxon>Gammaproteobacteria</taxon>
        <taxon>Thiotrichales</taxon>
        <taxon>Thiotrichaceae</taxon>
        <taxon>Thiothrix</taxon>
    </lineage>
</organism>
<sequence length="290" mass="33184">MSGNPILTVGTVNQKTTEAEVFVGGQFLLTQGIKAELAKLEQVAQNFENDPLTLSLLSAYLKRWYAGRLNGLDSIPVLLDQRPHGRALRRVLAAFQLKLAGASDMTLLYLLSLSDQAVPQLPMKLVFRSTFVERWLSRRDDYIRFLAPLGRLNEDHWHWVIENLRRLHLLAPPIPSHHDLLLVPEPIRGYLREELRLKNPVAYKQGCLDMEKLFRETVVQLYAPEPEIEEKPKPILWEMSELDTAQQQVLALRCSLASLRQHSHDLHQHLLSMRTANLVLSTQENNLQSA</sequence>
<gene>
    <name evidence="1" type="ORF">SAMN02745130_02963</name>
</gene>
<dbReference type="EMBL" id="FUYB01000017">
    <property type="protein sequence ID" value="SKA88566.1"/>
    <property type="molecule type" value="Genomic_DNA"/>
</dbReference>
<dbReference type="Proteomes" id="UP000190460">
    <property type="component" value="Unassembled WGS sequence"/>
</dbReference>